<proteinExistence type="predicted"/>
<accession>A0A433DFB7</accession>
<keyword evidence="2" id="KW-1185">Reference proteome</keyword>
<gene>
    <name evidence="1" type="ORF">BC936DRAFT_142332</name>
</gene>
<evidence type="ECO:0000313" key="2">
    <source>
        <dbReference type="Proteomes" id="UP000268093"/>
    </source>
</evidence>
<sequence>MYIFECASVSTIAKNSEIELQKYDTIAYHEFHKLAETTPRAGVAYFTFIEYMDVEDDDLLPKPWFEKLYLDGDSERRTS</sequence>
<name>A0A433DFB7_9FUNG</name>
<protein>
    <submittedName>
        <fullName evidence="1">Uncharacterized protein</fullName>
    </submittedName>
</protein>
<reference evidence="1 2" key="1">
    <citation type="journal article" date="2018" name="New Phytol.">
        <title>Phylogenomics of Endogonaceae and evolution of mycorrhizas within Mucoromycota.</title>
        <authorList>
            <person name="Chang Y."/>
            <person name="Desiro A."/>
            <person name="Na H."/>
            <person name="Sandor L."/>
            <person name="Lipzen A."/>
            <person name="Clum A."/>
            <person name="Barry K."/>
            <person name="Grigoriev I.V."/>
            <person name="Martin F.M."/>
            <person name="Stajich J.E."/>
            <person name="Smith M.E."/>
            <person name="Bonito G."/>
            <person name="Spatafora J.W."/>
        </authorList>
    </citation>
    <scope>NUCLEOTIDE SEQUENCE [LARGE SCALE GENOMIC DNA]</scope>
    <source>
        <strain evidence="1 2">GMNB39</strain>
    </source>
</reference>
<organism evidence="1 2">
    <name type="scientific">Jimgerdemannia flammicorona</name>
    <dbReference type="NCBI Taxonomy" id="994334"/>
    <lineage>
        <taxon>Eukaryota</taxon>
        <taxon>Fungi</taxon>
        <taxon>Fungi incertae sedis</taxon>
        <taxon>Mucoromycota</taxon>
        <taxon>Mucoromycotina</taxon>
        <taxon>Endogonomycetes</taxon>
        <taxon>Endogonales</taxon>
        <taxon>Endogonaceae</taxon>
        <taxon>Jimgerdemannia</taxon>
    </lineage>
</organism>
<comment type="caution">
    <text evidence="1">The sequence shown here is derived from an EMBL/GenBank/DDBJ whole genome shotgun (WGS) entry which is preliminary data.</text>
</comment>
<evidence type="ECO:0000313" key="1">
    <source>
        <dbReference type="EMBL" id="RUP49516.1"/>
    </source>
</evidence>
<dbReference type="Proteomes" id="UP000268093">
    <property type="component" value="Unassembled WGS sequence"/>
</dbReference>
<dbReference type="EMBL" id="RBNI01002235">
    <property type="protein sequence ID" value="RUP49516.1"/>
    <property type="molecule type" value="Genomic_DNA"/>
</dbReference>
<dbReference type="AlphaFoldDB" id="A0A433DFB7"/>